<dbReference type="InterPro" id="IPR029787">
    <property type="entry name" value="Nucleotide_cyclase"/>
</dbReference>
<dbReference type="InterPro" id="IPR001258">
    <property type="entry name" value="NHL_repeat"/>
</dbReference>
<organism evidence="4 5">
    <name type="scientific">Lutispora saccharofermentans</name>
    <dbReference type="NCBI Taxonomy" id="3024236"/>
    <lineage>
        <taxon>Bacteria</taxon>
        <taxon>Bacillati</taxon>
        <taxon>Bacillota</taxon>
        <taxon>Clostridia</taxon>
        <taxon>Lutisporales</taxon>
        <taxon>Lutisporaceae</taxon>
        <taxon>Lutispora</taxon>
    </lineage>
</organism>
<dbReference type="Pfam" id="PF25021">
    <property type="entry name" value="TEN_NHL"/>
    <property type="match status" value="2"/>
</dbReference>
<dbReference type="SUPFAM" id="SSF101898">
    <property type="entry name" value="NHL repeat"/>
    <property type="match status" value="1"/>
</dbReference>
<gene>
    <name evidence="4" type="ORF">LJD61_16530</name>
</gene>
<dbReference type="EMBL" id="JAJEKE010000018">
    <property type="protein sequence ID" value="MCQ1531134.1"/>
    <property type="molecule type" value="Genomic_DNA"/>
</dbReference>
<evidence type="ECO:0000259" key="3">
    <source>
        <dbReference type="PROSITE" id="PS50887"/>
    </source>
</evidence>
<name>A0ABT1NIR9_9FIRM</name>
<feature type="repeat" description="NHL" evidence="2">
    <location>
        <begin position="255"/>
        <end position="285"/>
    </location>
</feature>
<dbReference type="InterPro" id="IPR011042">
    <property type="entry name" value="6-blade_b-propeller_TolB-like"/>
</dbReference>
<keyword evidence="4" id="KW-0808">Transferase</keyword>
<dbReference type="InterPro" id="IPR043128">
    <property type="entry name" value="Rev_trsase/Diguanyl_cyclase"/>
</dbReference>
<dbReference type="PROSITE" id="PS51125">
    <property type="entry name" value="NHL"/>
    <property type="match status" value="1"/>
</dbReference>
<feature type="domain" description="GGDEF" evidence="3">
    <location>
        <begin position="29"/>
        <end position="163"/>
    </location>
</feature>
<dbReference type="InterPro" id="IPR056822">
    <property type="entry name" value="TEN_NHL"/>
</dbReference>
<dbReference type="CDD" id="cd01949">
    <property type="entry name" value="GGDEF"/>
    <property type="match status" value="1"/>
</dbReference>
<evidence type="ECO:0000313" key="5">
    <source>
        <dbReference type="Proteomes" id="UP001651880"/>
    </source>
</evidence>
<sequence>MAVEIDTLTNMWSREASISFIEKQLYESKKVSIVLVDVDFFVNIDSKVGKAEGDMILIRIGVFLKHLDRCKIGRYGGDEFILMFEDVSHYELYEYIEAIRKSFRKQRFVSNDSIYAKVPMTASFGVAHSYMGYNSTLELLKAAEIALAMAKKLGRNRIGVAPVNDMHIRYEGDISVYTIVGGGLRGYDGDGRQAFNASISEPYGVDISMNGEIIIADRGNHVVRKIDKSGIIYTIAGTGGYGYSGDGKPAIYSTLNKPSGVAVDRCGNIYIADTGNHCIRNIDTDGYMHTVAGCGEEGYYGDGGQAVKARLSRPGGVVVDDYGNIYTNDYGNNVIRKITKEGQISTVAGSGSFGYDGDGGSPLKASLNKPYGLAITKEGDMLYIADYGNNCIRQVDFHNDIINTICGTGVAGYTEEDTAADKAMLNGPYWVTVWGRDILFIADGENNCIRLCNIKYNSISTLLGNGNYGYRDGMLLNNDIQMNIPAGMAIDPIEKSLYIADYGNNAIRKAKINHIKL</sequence>
<dbReference type="PROSITE" id="PS50887">
    <property type="entry name" value="GGDEF"/>
    <property type="match status" value="1"/>
</dbReference>
<keyword evidence="1" id="KW-0677">Repeat</keyword>
<evidence type="ECO:0000313" key="4">
    <source>
        <dbReference type="EMBL" id="MCQ1531134.1"/>
    </source>
</evidence>
<proteinExistence type="predicted"/>
<reference evidence="4 5" key="1">
    <citation type="submission" date="2021-10" db="EMBL/GenBank/DDBJ databases">
        <title>Lutispora strain m25 sp. nov., a thermophilic, non-spore-forming bacterium isolated from a lab-scale methanogenic bioreactor digesting anaerobic sludge.</title>
        <authorList>
            <person name="El Houari A."/>
            <person name="Mcdonald J."/>
        </authorList>
    </citation>
    <scope>NUCLEOTIDE SEQUENCE [LARGE SCALE GENOMIC DNA]</scope>
    <source>
        <strain evidence="5">m25</strain>
    </source>
</reference>
<dbReference type="SUPFAM" id="SSF55073">
    <property type="entry name" value="Nucleotide cyclase"/>
    <property type="match status" value="1"/>
</dbReference>
<dbReference type="InterPro" id="IPR000033">
    <property type="entry name" value="LDLR_classB_rpt"/>
</dbReference>
<evidence type="ECO:0000256" key="2">
    <source>
        <dbReference type="PROSITE-ProRule" id="PRU00504"/>
    </source>
</evidence>
<dbReference type="Proteomes" id="UP001651880">
    <property type="component" value="Unassembled WGS sequence"/>
</dbReference>
<evidence type="ECO:0000256" key="1">
    <source>
        <dbReference type="ARBA" id="ARBA00022737"/>
    </source>
</evidence>
<dbReference type="SMART" id="SM00135">
    <property type="entry name" value="LY"/>
    <property type="match status" value="3"/>
</dbReference>
<dbReference type="PANTHER" id="PTHR46388">
    <property type="entry name" value="NHL REPEAT-CONTAINING PROTEIN 2"/>
    <property type="match status" value="1"/>
</dbReference>
<dbReference type="Gene3D" id="3.30.70.270">
    <property type="match status" value="1"/>
</dbReference>
<dbReference type="SMART" id="SM00267">
    <property type="entry name" value="GGDEF"/>
    <property type="match status" value="1"/>
</dbReference>
<dbReference type="NCBIfam" id="TIGR00254">
    <property type="entry name" value="GGDEF"/>
    <property type="match status" value="1"/>
</dbReference>
<keyword evidence="5" id="KW-1185">Reference proteome</keyword>
<dbReference type="GO" id="GO:0052621">
    <property type="term" value="F:diguanylate cyclase activity"/>
    <property type="evidence" value="ECO:0007669"/>
    <property type="project" value="UniProtKB-EC"/>
</dbReference>
<protein>
    <submittedName>
        <fullName evidence="4">Diguanylate cyclase</fullName>
        <ecNumber evidence="4">2.7.7.65</ecNumber>
    </submittedName>
</protein>
<dbReference type="InterPro" id="IPR000160">
    <property type="entry name" value="GGDEF_dom"/>
</dbReference>
<dbReference type="Pfam" id="PF00990">
    <property type="entry name" value="GGDEF"/>
    <property type="match status" value="1"/>
</dbReference>
<dbReference type="EC" id="2.7.7.65" evidence="4"/>
<dbReference type="RefSeq" id="WP_255228653.1">
    <property type="nucleotide sequence ID" value="NZ_JAJEKE010000018.1"/>
</dbReference>
<keyword evidence="4" id="KW-0548">Nucleotidyltransferase</keyword>
<dbReference type="PANTHER" id="PTHR46388:SF2">
    <property type="entry name" value="NHL REPEAT-CONTAINING PROTEIN 2"/>
    <property type="match status" value="1"/>
</dbReference>
<dbReference type="Gene3D" id="2.120.10.30">
    <property type="entry name" value="TolB, C-terminal domain"/>
    <property type="match status" value="3"/>
</dbReference>
<accession>A0ABT1NIR9</accession>
<comment type="caution">
    <text evidence="4">The sequence shown here is derived from an EMBL/GenBank/DDBJ whole genome shotgun (WGS) entry which is preliminary data.</text>
</comment>